<feature type="signal peptide" evidence="2">
    <location>
        <begin position="1"/>
        <end position="18"/>
    </location>
</feature>
<dbReference type="InterPro" id="IPR011044">
    <property type="entry name" value="Quino_amine_DH_bsu"/>
</dbReference>
<feature type="chain" id="PRO_5046594390" evidence="2">
    <location>
        <begin position="19"/>
        <end position="593"/>
    </location>
</feature>
<evidence type="ECO:0000256" key="1">
    <source>
        <dbReference type="SAM" id="MobiDB-lite"/>
    </source>
</evidence>
<feature type="region of interest" description="Disordered" evidence="1">
    <location>
        <begin position="37"/>
        <end position="58"/>
    </location>
</feature>
<dbReference type="EMBL" id="JBHLXP010000001">
    <property type="protein sequence ID" value="MFC0048031.1"/>
    <property type="molecule type" value="Genomic_DNA"/>
</dbReference>
<proteinExistence type="predicted"/>
<evidence type="ECO:0000259" key="3">
    <source>
        <dbReference type="Pfam" id="PF22494"/>
    </source>
</evidence>
<dbReference type="Proteomes" id="UP001589813">
    <property type="component" value="Unassembled WGS sequence"/>
</dbReference>
<dbReference type="NCBIfam" id="NF038117">
    <property type="entry name" value="choice_anch_I"/>
    <property type="match status" value="1"/>
</dbReference>
<dbReference type="RefSeq" id="WP_377241838.1">
    <property type="nucleotide sequence ID" value="NZ_JBHLXP010000001.1"/>
</dbReference>
<keyword evidence="2" id="KW-0732">Signal</keyword>
<dbReference type="PANTHER" id="PTHR46928:SF1">
    <property type="entry name" value="MESENCHYME-SPECIFIC CELL SURFACE GLYCOPROTEIN"/>
    <property type="match status" value="1"/>
</dbReference>
<accession>A0ABV6BAY7</accession>
<dbReference type="InterPro" id="IPR052956">
    <property type="entry name" value="Mesenchyme-surface_protein"/>
</dbReference>
<sequence>MKALKVSVAALLVSVALSGCDLDGKNGVDGAAGAAGQTGQTGATGPSGANGSNGQNAPNGMQLLPVARYVTGSYGAGAAEITAFHAPSKRIFVVNGAANRIEVLDGANIKSQALSDPLTASNLTSQPLTLPATATVRNSADQDETVTLGFANSISIQGQLLAVAVENKNRTEAGVALIYDLSQGAPLLKQAIRVGAQPDMLTFSSDGKWLLVANEGEPASDYSADPEGSVSLISLTNAVAATQAKTVSFSALNGDKASLAAKGVKFAGPASTTVAQDLEPEYIAFSPDLKKAWVVLQENNAVAVVDLAAAKLDKILPLGFKDYSLAKNSLDVSNKDGVNMQTVPGLFGMYQPDTLQSYGWQGGAFYVSANEGDARDWAGFSEQKRVSALKRSAALSARQPYNADVLGRLNVTTALGLNASGEYDALYAYGARSFSIWDQNGQQVFDSGNDLERIAAGVHGDKFNSNHLTVEGDNRSDDKGPEPEALALGQINGRTYAFVGTERMSGIYVYDISNPYAPQFVDYSYNRDLNAIYNINDDKVPAVVTGNVAQAGDLGPESLAFVPAANSPTGKPLLLMANEVSGTLTVFELTPKV</sequence>
<dbReference type="PROSITE" id="PS51257">
    <property type="entry name" value="PROKAR_LIPOPROTEIN"/>
    <property type="match status" value="1"/>
</dbReference>
<name>A0ABV6BAY7_9GAMM</name>
<dbReference type="PANTHER" id="PTHR46928">
    <property type="entry name" value="MESENCHYME-SPECIFIC CELL SURFACE GLYCOPROTEIN"/>
    <property type="match status" value="1"/>
</dbReference>
<keyword evidence="5" id="KW-1185">Reference proteome</keyword>
<reference evidence="4 5" key="1">
    <citation type="submission" date="2024-09" db="EMBL/GenBank/DDBJ databases">
        <authorList>
            <person name="Sun Q."/>
            <person name="Mori K."/>
        </authorList>
    </citation>
    <scope>NUCLEOTIDE SEQUENCE [LARGE SCALE GENOMIC DNA]</scope>
    <source>
        <strain evidence="4 5">KCTC 23315</strain>
    </source>
</reference>
<evidence type="ECO:0000313" key="5">
    <source>
        <dbReference type="Proteomes" id="UP001589813"/>
    </source>
</evidence>
<evidence type="ECO:0000313" key="4">
    <source>
        <dbReference type="EMBL" id="MFC0048031.1"/>
    </source>
</evidence>
<protein>
    <submittedName>
        <fullName evidence="4">Choice-of-anchor I family protein</fullName>
    </submittedName>
</protein>
<feature type="compositionally biased region" description="Polar residues" evidence="1">
    <location>
        <begin position="47"/>
        <end position="58"/>
    </location>
</feature>
<feature type="domain" description="Choice-of-anchor I" evidence="3">
    <location>
        <begin position="76"/>
        <end position="589"/>
    </location>
</feature>
<dbReference type="Gene3D" id="2.130.10.10">
    <property type="entry name" value="YVTN repeat-like/Quinoprotein amine dehydrogenase"/>
    <property type="match status" value="1"/>
</dbReference>
<dbReference type="Pfam" id="PF22494">
    <property type="entry name" value="choice_anch_I"/>
    <property type="match status" value="1"/>
</dbReference>
<dbReference type="InterPro" id="IPR015943">
    <property type="entry name" value="WD40/YVTN_repeat-like_dom_sf"/>
</dbReference>
<dbReference type="InterPro" id="IPR055188">
    <property type="entry name" value="Choice_anch_I"/>
</dbReference>
<organism evidence="4 5">
    <name type="scientific">Rheinheimera tilapiae</name>
    <dbReference type="NCBI Taxonomy" id="875043"/>
    <lineage>
        <taxon>Bacteria</taxon>
        <taxon>Pseudomonadati</taxon>
        <taxon>Pseudomonadota</taxon>
        <taxon>Gammaproteobacteria</taxon>
        <taxon>Chromatiales</taxon>
        <taxon>Chromatiaceae</taxon>
        <taxon>Rheinheimera</taxon>
    </lineage>
</organism>
<evidence type="ECO:0000256" key="2">
    <source>
        <dbReference type="SAM" id="SignalP"/>
    </source>
</evidence>
<comment type="caution">
    <text evidence="4">The sequence shown here is derived from an EMBL/GenBank/DDBJ whole genome shotgun (WGS) entry which is preliminary data.</text>
</comment>
<dbReference type="SUPFAM" id="SSF50969">
    <property type="entry name" value="YVTN repeat-like/Quinoprotein amine dehydrogenase"/>
    <property type="match status" value="1"/>
</dbReference>
<gene>
    <name evidence="4" type="ORF">ACFFJP_06990</name>
</gene>